<sequence length="133" mass="15253">MKKLLILMLFLLLVGCSNQSNHLNVKELKEDLNYLNEKLNEIHPDIEKIEYVSKKVDEYRSSLTEEVSENYFKVKIMEILAILGDSHTGVLIDEKTTKLPIQLLNLDSEIIIISSSSQVAKKGIRSFKYQGKI</sequence>
<name>A0ABW3TVR7_9BACL</name>
<gene>
    <name evidence="2" type="ORF">ACFQ38_07230</name>
</gene>
<protein>
    <submittedName>
        <fullName evidence="2">Uncharacterized protein</fullName>
    </submittedName>
</protein>
<evidence type="ECO:0000256" key="1">
    <source>
        <dbReference type="SAM" id="SignalP"/>
    </source>
</evidence>
<organism evidence="2 3">
    <name type="scientific">Sporosarcina contaminans</name>
    <dbReference type="NCBI Taxonomy" id="633403"/>
    <lineage>
        <taxon>Bacteria</taxon>
        <taxon>Bacillati</taxon>
        <taxon>Bacillota</taxon>
        <taxon>Bacilli</taxon>
        <taxon>Bacillales</taxon>
        <taxon>Caryophanaceae</taxon>
        <taxon>Sporosarcina</taxon>
    </lineage>
</organism>
<feature type="chain" id="PRO_5046282305" evidence="1">
    <location>
        <begin position="23"/>
        <end position="133"/>
    </location>
</feature>
<feature type="signal peptide" evidence="1">
    <location>
        <begin position="1"/>
        <end position="22"/>
    </location>
</feature>
<proteinExistence type="predicted"/>
<comment type="caution">
    <text evidence="2">The sequence shown here is derived from an EMBL/GenBank/DDBJ whole genome shotgun (WGS) entry which is preliminary data.</text>
</comment>
<keyword evidence="1" id="KW-0732">Signal</keyword>
<reference evidence="3" key="1">
    <citation type="journal article" date="2019" name="Int. J. Syst. Evol. Microbiol.">
        <title>The Global Catalogue of Microorganisms (GCM) 10K type strain sequencing project: providing services to taxonomists for standard genome sequencing and annotation.</title>
        <authorList>
            <consortium name="The Broad Institute Genomics Platform"/>
            <consortium name="The Broad Institute Genome Sequencing Center for Infectious Disease"/>
            <person name="Wu L."/>
            <person name="Ma J."/>
        </authorList>
    </citation>
    <scope>NUCLEOTIDE SEQUENCE [LARGE SCALE GENOMIC DNA]</scope>
    <source>
        <strain evidence="3">CCUG 53915</strain>
    </source>
</reference>
<keyword evidence="3" id="KW-1185">Reference proteome</keyword>
<dbReference type="RefSeq" id="WP_381480219.1">
    <property type="nucleotide sequence ID" value="NZ_JBHTLT010000035.1"/>
</dbReference>
<dbReference type="PROSITE" id="PS51257">
    <property type="entry name" value="PROKAR_LIPOPROTEIN"/>
    <property type="match status" value="1"/>
</dbReference>
<evidence type="ECO:0000313" key="3">
    <source>
        <dbReference type="Proteomes" id="UP001597231"/>
    </source>
</evidence>
<dbReference type="Proteomes" id="UP001597231">
    <property type="component" value="Unassembled WGS sequence"/>
</dbReference>
<evidence type="ECO:0000313" key="2">
    <source>
        <dbReference type="EMBL" id="MFD1204891.1"/>
    </source>
</evidence>
<accession>A0ABW3TVR7</accession>
<dbReference type="EMBL" id="JBHTLT010000035">
    <property type="protein sequence ID" value="MFD1204891.1"/>
    <property type="molecule type" value="Genomic_DNA"/>
</dbReference>